<keyword evidence="10 11" id="KW-0472">Membrane</keyword>
<keyword evidence="6 11" id="KW-0067">ATP-binding</keyword>
<gene>
    <name evidence="11" type="primary">kdpC</name>
    <name evidence="12" type="ORF">C487_19448</name>
</gene>
<evidence type="ECO:0000256" key="4">
    <source>
        <dbReference type="ARBA" id="ARBA00022692"/>
    </source>
</evidence>
<dbReference type="PATRIC" id="fig|1227495.3.peg.3879"/>
<evidence type="ECO:0000313" key="12">
    <source>
        <dbReference type="EMBL" id="ELY72023.1"/>
    </source>
</evidence>
<organism evidence="12 13">
    <name type="scientific">Natrinema pallidum DSM 3751</name>
    <dbReference type="NCBI Taxonomy" id="1227495"/>
    <lineage>
        <taxon>Archaea</taxon>
        <taxon>Methanobacteriati</taxon>
        <taxon>Methanobacteriota</taxon>
        <taxon>Stenosarchaea group</taxon>
        <taxon>Halobacteria</taxon>
        <taxon>Halobacteriales</taxon>
        <taxon>Natrialbaceae</taxon>
        <taxon>Natrinema</taxon>
    </lineage>
</organism>
<dbReference type="PANTHER" id="PTHR30042">
    <property type="entry name" value="POTASSIUM-TRANSPORTING ATPASE C CHAIN"/>
    <property type="match status" value="1"/>
</dbReference>
<evidence type="ECO:0000256" key="6">
    <source>
        <dbReference type="ARBA" id="ARBA00022840"/>
    </source>
</evidence>
<keyword evidence="9 11" id="KW-0406">Ion transport</keyword>
<evidence type="ECO:0000256" key="9">
    <source>
        <dbReference type="ARBA" id="ARBA00023065"/>
    </source>
</evidence>
<keyword evidence="4 11" id="KW-0812">Transmembrane</keyword>
<evidence type="ECO:0000256" key="11">
    <source>
        <dbReference type="HAMAP-Rule" id="MF_00276"/>
    </source>
</evidence>
<protein>
    <recommendedName>
        <fullName evidence="11">Potassium-transporting ATPase KdpC subunit</fullName>
    </recommendedName>
    <alternativeName>
        <fullName evidence="11">ATP phosphohydrolase [potassium-transporting] C chain</fullName>
    </alternativeName>
    <alternativeName>
        <fullName evidence="11">Potassium-binding and translocating subunit C</fullName>
    </alternativeName>
    <alternativeName>
        <fullName evidence="11">Potassium-translocating ATPase C chain</fullName>
    </alternativeName>
</protein>
<comment type="similarity">
    <text evidence="11">Belongs to the KdpC family.</text>
</comment>
<evidence type="ECO:0000256" key="8">
    <source>
        <dbReference type="ARBA" id="ARBA00022989"/>
    </source>
</evidence>
<dbReference type="HAMAP" id="MF_00276">
    <property type="entry name" value="KdpC"/>
    <property type="match status" value="1"/>
</dbReference>
<comment type="subcellular location">
    <subcellularLocation>
        <location evidence="11">Cell membrane</location>
        <topology evidence="11">Single-pass membrane protein</topology>
    </subcellularLocation>
</comment>
<comment type="subunit">
    <text evidence="11">The system is composed of three essential subunits: KdpA, KdpB and KdpC.</text>
</comment>
<evidence type="ECO:0000256" key="5">
    <source>
        <dbReference type="ARBA" id="ARBA00022741"/>
    </source>
</evidence>
<dbReference type="eggNOG" id="arCOG04805">
    <property type="taxonomic scope" value="Archaea"/>
</dbReference>
<evidence type="ECO:0000256" key="2">
    <source>
        <dbReference type="ARBA" id="ARBA00022475"/>
    </source>
</evidence>
<keyword evidence="1 11" id="KW-0813">Transport</keyword>
<evidence type="ECO:0000256" key="10">
    <source>
        <dbReference type="ARBA" id="ARBA00023136"/>
    </source>
</evidence>
<sequence>MNRDDLTVSVRLLLVSFLLLGLVYQGSLMAIGATVFPHQASGSPVTDNGTVVGSEQIGQEFGPDDPEYFWSRPSSTDYDAMTSGSANLGPTNLALSDRVRATLENISRYETPDDEVPADLVAESGSAYDVHISPAAAEYQVPRVANQTGISEDRLYGMIDEATAEPWLGVYGHERVNVLELNRMVHDELED</sequence>
<proteinExistence type="inferred from homology"/>
<evidence type="ECO:0000256" key="7">
    <source>
        <dbReference type="ARBA" id="ARBA00022958"/>
    </source>
</evidence>
<keyword evidence="3 11" id="KW-0633">Potassium transport</keyword>
<dbReference type="EMBL" id="AOII01000113">
    <property type="protein sequence ID" value="ELY72023.1"/>
    <property type="molecule type" value="Genomic_DNA"/>
</dbReference>
<dbReference type="PANTHER" id="PTHR30042:SF2">
    <property type="entry name" value="POTASSIUM-TRANSPORTING ATPASE KDPC SUBUNIT"/>
    <property type="match status" value="1"/>
</dbReference>
<dbReference type="AlphaFoldDB" id="L9YGI6"/>
<dbReference type="OrthoDB" id="8035at2157"/>
<dbReference type="RefSeq" id="WP_006187424.1">
    <property type="nucleotide sequence ID" value="NZ_AOII01000113.1"/>
</dbReference>
<evidence type="ECO:0000256" key="1">
    <source>
        <dbReference type="ARBA" id="ARBA00022448"/>
    </source>
</evidence>
<keyword evidence="5 11" id="KW-0547">Nucleotide-binding</keyword>
<keyword evidence="8 11" id="KW-1133">Transmembrane helix</keyword>
<dbReference type="GO" id="GO:0005886">
    <property type="term" value="C:plasma membrane"/>
    <property type="evidence" value="ECO:0007669"/>
    <property type="project" value="UniProtKB-SubCell"/>
</dbReference>
<comment type="caution">
    <text evidence="12">The sequence shown here is derived from an EMBL/GenBank/DDBJ whole genome shotgun (WGS) entry which is preliminary data.</text>
</comment>
<keyword evidence="7 11" id="KW-0630">Potassium</keyword>
<keyword evidence="2 11" id="KW-1003">Cell membrane</keyword>
<reference evidence="12 13" key="1">
    <citation type="journal article" date="2014" name="PLoS Genet.">
        <title>Phylogenetically driven sequencing of extremely halophilic archaea reveals strategies for static and dynamic osmo-response.</title>
        <authorList>
            <person name="Becker E.A."/>
            <person name="Seitzer P.M."/>
            <person name="Tritt A."/>
            <person name="Larsen D."/>
            <person name="Krusor M."/>
            <person name="Yao A.I."/>
            <person name="Wu D."/>
            <person name="Madern D."/>
            <person name="Eisen J.A."/>
            <person name="Darling A.E."/>
            <person name="Facciotti M.T."/>
        </authorList>
    </citation>
    <scope>NUCLEOTIDE SEQUENCE [LARGE SCALE GENOMIC DNA]</scope>
    <source>
        <strain evidence="12 13">DSM 3751</strain>
    </source>
</reference>
<dbReference type="InterPro" id="IPR003820">
    <property type="entry name" value="KdpC"/>
</dbReference>
<evidence type="ECO:0000313" key="13">
    <source>
        <dbReference type="Proteomes" id="UP000011618"/>
    </source>
</evidence>
<dbReference type="Pfam" id="PF02669">
    <property type="entry name" value="KdpC"/>
    <property type="match status" value="1"/>
</dbReference>
<dbReference type="PIRSF" id="PIRSF001296">
    <property type="entry name" value="K_ATPase_KdpC"/>
    <property type="match status" value="1"/>
</dbReference>
<dbReference type="Proteomes" id="UP000011618">
    <property type="component" value="Unassembled WGS sequence"/>
</dbReference>
<evidence type="ECO:0000256" key="3">
    <source>
        <dbReference type="ARBA" id="ARBA00022538"/>
    </source>
</evidence>
<comment type="function">
    <text evidence="11">Part of the high-affinity ATP-driven potassium transport (or Kdp) system, which catalyzes the hydrolysis of ATP coupled with the electrogenic transport of potassium into the cytoplasm. This subunit acts as a catalytic chaperone that increases the ATP-binding affinity of the ATP-hydrolyzing subunit KdpB by the formation of a transient KdpB/KdpC/ATP ternary complex.</text>
</comment>
<accession>L9YGI6</accession>
<dbReference type="GO" id="GO:0008556">
    <property type="term" value="F:P-type potassium transmembrane transporter activity"/>
    <property type="evidence" value="ECO:0007669"/>
    <property type="project" value="InterPro"/>
</dbReference>
<dbReference type="GO" id="GO:0005524">
    <property type="term" value="F:ATP binding"/>
    <property type="evidence" value="ECO:0007669"/>
    <property type="project" value="UniProtKB-UniRule"/>
</dbReference>
<name>L9YGI6_9EURY</name>